<reference evidence="3 4" key="1">
    <citation type="submission" date="2014-04" db="EMBL/GenBank/DDBJ databases">
        <authorList>
            <consortium name="DOE Joint Genome Institute"/>
            <person name="Kuo A."/>
            <person name="Kohler A."/>
            <person name="Nagy L.G."/>
            <person name="Floudas D."/>
            <person name="Copeland A."/>
            <person name="Barry K.W."/>
            <person name="Cichocki N."/>
            <person name="Veneault-Fourrey C."/>
            <person name="LaButti K."/>
            <person name="Lindquist E.A."/>
            <person name="Lipzen A."/>
            <person name="Lundell T."/>
            <person name="Morin E."/>
            <person name="Murat C."/>
            <person name="Sun H."/>
            <person name="Tunlid A."/>
            <person name="Henrissat B."/>
            <person name="Grigoriev I.V."/>
            <person name="Hibbett D.S."/>
            <person name="Martin F."/>
            <person name="Nordberg H.P."/>
            <person name="Cantor M.N."/>
            <person name="Hua S.X."/>
        </authorList>
    </citation>
    <scope>NUCLEOTIDE SEQUENCE [LARGE SCALE GENOMIC DNA]</scope>
    <source>
        <strain evidence="3 4">Foug A</strain>
    </source>
</reference>
<evidence type="ECO:0000259" key="1">
    <source>
        <dbReference type="Pfam" id="PF23571"/>
    </source>
</evidence>
<dbReference type="AlphaFoldDB" id="A0A0C3EK36"/>
<dbReference type="InterPro" id="IPR004993">
    <property type="entry name" value="GH3"/>
</dbReference>
<dbReference type="GO" id="GO:0016881">
    <property type="term" value="F:acid-amino acid ligase activity"/>
    <property type="evidence" value="ECO:0007669"/>
    <property type="project" value="TreeGrafter"/>
</dbReference>
<dbReference type="GO" id="GO:0005737">
    <property type="term" value="C:cytoplasm"/>
    <property type="evidence" value="ECO:0007669"/>
    <property type="project" value="TreeGrafter"/>
</dbReference>
<accession>A0A0C3EK36</accession>
<sequence>MTISAIHPLSSLSPEDKILLRQGTESRLREIICANIATRFASSSSSLVDFRLAVANKDVKNDATILDDFRRLVPLTEYESYRPLLMKFKERPCKLSEVENLLAPGLPDFLCRSSSTSGRESKVFPKHSRSLHHQAITDISGKVADIYSISYRDLLQVVTDSGEAVHTVALTVSSTARWRTTMNWSIETDDARMGLVVPGHVAPWATGLITHHQPFLFIHALFALADPHVDQFRVLYIPIFVDIVHVIQAEWEVLLSSIRDGTIPDIEHIDHVRAHLQDHMRADPKRAEELRHIGPPITCPGWAQRVWPKLTTLVGICSGVFSTALPKARAVLGPNINIHNFGYGCTEGLRGKAINLGESGDLVLENEDVVEFLDVTNGQTANKIVQAWDVRPGIMYQPVYTSRDGLWRYLIDDIFQTVGFHPRNGLPVFKFFARKNLSIRMYPWEITETVLMDAIRTINEGITKVHEFTAVLDDRGSPQTVGFFFEVVDDAIGSNVQLIKQKVLGTFLAIHADYQERVDLGRMRQPTIRIVKPGTFMEYRRWRVDGAGVGINQVKVPVVMWDSKAIEWMTERVVMEL</sequence>
<name>A0A0C3EK36_9AGAM</name>
<feature type="domain" description="GH3 C-terminal" evidence="2">
    <location>
        <begin position="452"/>
        <end position="562"/>
    </location>
</feature>
<dbReference type="HOGENOM" id="CLU_032936_0_0_1"/>
<dbReference type="Proteomes" id="UP000053989">
    <property type="component" value="Unassembled WGS sequence"/>
</dbReference>
<dbReference type="OrthoDB" id="10004661at2759"/>
<proteinExistence type="predicted"/>
<dbReference type="PANTHER" id="PTHR31901">
    <property type="entry name" value="GH3 DOMAIN-CONTAINING PROTEIN"/>
    <property type="match status" value="1"/>
</dbReference>
<dbReference type="PANTHER" id="PTHR31901:SF9">
    <property type="entry name" value="GH3 DOMAIN-CONTAINING PROTEIN"/>
    <property type="match status" value="1"/>
</dbReference>
<dbReference type="InParanoid" id="A0A0C3EK36"/>
<evidence type="ECO:0000313" key="3">
    <source>
        <dbReference type="EMBL" id="KIM68271.1"/>
    </source>
</evidence>
<dbReference type="Pfam" id="PF23572">
    <property type="entry name" value="GH3_C"/>
    <property type="match status" value="1"/>
</dbReference>
<dbReference type="InterPro" id="IPR055377">
    <property type="entry name" value="GH3_M"/>
</dbReference>
<dbReference type="STRING" id="1036808.A0A0C3EK36"/>
<evidence type="ECO:0000259" key="2">
    <source>
        <dbReference type="Pfam" id="PF23572"/>
    </source>
</evidence>
<dbReference type="Pfam" id="PF03321">
    <property type="entry name" value="GH3"/>
    <property type="match status" value="1"/>
</dbReference>
<protein>
    <submittedName>
        <fullName evidence="3">Uncharacterized protein</fullName>
    </submittedName>
</protein>
<dbReference type="EMBL" id="KN822010">
    <property type="protein sequence ID" value="KIM68271.1"/>
    <property type="molecule type" value="Genomic_DNA"/>
</dbReference>
<organism evidence="3 4">
    <name type="scientific">Scleroderma citrinum Foug A</name>
    <dbReference type="NCBI Taxonomy" id="1036808"/>
    <lineage>
        <taxon>Eukaryota</taxon>
        <taxon>Fungi</taxon>
        <taxon>Dikarya</taxon>
        <taxon>Basidiomycota</taxon>
        <taxon>Agaricomycotina</taxon>
        <taxon>Agaricomycetes</taxon>
        <taxon>Agaricomycetidae</taxon>
        <taxon>Boletales</taxon>
        <taxon>Sclerodermatineae</taxon>
        <taxon>Sclerodermataceae</taxon>
        <taxon>Scleroderma</taxon>
    </lineage>
</organism>
<gene>
    <name evidence="3" type="ORF">SCLCIDRAFT_106612</name>
</gene>
<keyword evidence="4" id="KW-1185">Reference proteome</keyword>
<reference evidence="4" key="2">
    <citation type="submission" date="2015-01" db="EMBL/GenBank/DDBJ databases">
        <title>Evolutionary Origins and Diversification of the Mycorrhizal Mutualists.</title>
        <authorList>
            <consortium name="DOE Joint Genome Institute"/>
            <consortium name="Mycorrhizal Genomics Consortium"/>
            <person name="Kohler A."/>
            <person name="Kuo A."/>
            <person name="Nagy L.G."/>
            <person name="Floudas D."/>
            <person name="Copeland A."/>
            <person name="Barry K.W."/>
            <person name="Cichocki N."/>
            <person name="Veneault-Fourrey C."/>
            <person name="LaButti K."/>
            <person name="Lindquist E.A."/>
            <person name="Lipzen A."/>
            <person name="Lundell T."/>
            <person name="Morin E."/>
            <person name="Murat C."/>
            <person name="Riley R."/>
            <person name="Ohm R."/>
            <person name="Sun H."/>
            <person name="Tunlid A."/>
            <person name="Henrissat B."/>
            <person name="Grigoriev I.V."/>
            <person name="Hibbett D.S."/>
            <person name="Martin F."/>
        </authorList>
    </citation>
    <scope>NUCLEOTIDE SEQUENCE [LARGE SCALE GENOMIC DNA]</scope>
    <source>
        <strain evidence="4">Foug A</strain>
    </source>
</reference>
<dbReference type="Pfam" id="PF23571">
    <property type="entry name" value="GH3_M"/>
    <property type="match status" value="1"/>
</dbReference>
<dbReference type="InterPro" id="IPR055378">
    <property type="entry name" value="GH3_C"/>
</dbReference>
<feature type="domain" description="GH3 middle" evidence="1">
    <location>
        <begin position="366"/>
        <end position="434"/>
    </location>
</feature>
<evidence type="ECO:0000313" key="4">
    <source>
        <dbReference type="Proteomes" id="UP000053989"/>
    </source>
</evidence>